<evidence type="ECO:0000256" key="2">
    <source>
        <dbReference type="ARBA" id="ARBA00022801"/>
    </source>
</evidence>
<dbReference type="Pfam" id="PF12697">
    <property type="entry name" value="Abhydrolase_6"/>
    <property type="match status" value="1"/>
</dbReference>
<dbReference type="Gene3D" id="3.40.50.1820">
    <property type="entry name" value="alpha/beta hydrolase"/>
    <property type="match status" value="1"/>
</dbReference>
<evidence type="ECO:0000256" key="11">
    <source>
        <dbReference type="ARBA" id="ARBA00047972"/>
    </source>
</evidence>
<evidence type="ECO:0000256" key="8">
    <source>
        <dbReference type="ARBA" id="ARBA00042704"/>
    </source>
</evidence>
<dbReference type="EC" id="3.1.2.22" evidence="1"/>
<keyword evidence="2" id="KW-0378">Hydrolase</keyword>
<evidence type="ECO:0000259" key="12">
    <source>
        <dbReference type="Pfam" id="PF12697"/>
    </source>
</evidence>
<dbReference type="InterPro" id="IPR052382">
    <property type="entry name" value="ABHD10_acyl-thioesterase"/>
</dbReference>
<dbReference type="EMBL" id="AMRV01000002">
    <property type="protein sequence ID" value="EMD83948.1"/>
    <property type="molecule type" value="Genomic_DNA"/>
</dbReference>
<dbReference type="InterPro" id="IPR029058">
    <property type="entry name" value="AB_hydrolase_fold"/>
</dbReference>
<dbReference type="EC" id="3.1.1.93" evidence="4"/>
<comment type="function">
    <text evidence="9">Acts as an acyl-protein thioesterase that hydrolyzes fatty acids from acylated residues in proteins. Regulates the mitochondrial S-depalmitoylation of the nucleophilic active site residue of peroxiredoxin-5/PRDX5, a key antioxidant protein, therefore modulating mitochondrial antioxidant ability. Also catalyzes the deglucuronidation of mycophenolic acid acyl-glucuronide, an active metabolite of the immunosuppressant drug mycophenolate.</text>
</comment>
<dbReference type="PANTHER" id="PTHR16138">
    <property type="entry name" value="MYCOPHENOLIC ACID ACYL-GLUCURONIDE ESTERASE, MITOCHONDRIAL"/>
    <property type="match status" value="1"/>
</dbReference>
<name>M2U7H4_9SPHN</name>
<evidence type="ECO:0000256" key="4">
    <source>
        <dbReference type="ARBA" id="ARBA00039132"/>
    </source>
</evidence>
<proteinExistence type="predicted"/>
<feature type="domain" description="AB hydrolase-1" evidence="12">
    <location>
        <begin position="34"/>
        <end position="216"/>
    </location>
</feature>
<comment type="caution">
    <text evidence="13">The sequence shown here is derived from an EMBL/GenBank/DDBJ whole genome shotgun (WGS) entry which is preliminary data.</text>
</comment>
<evidence type="ECO:0000256" key="9">
    <source>
        <dbReference type="ARBA" id="ARBA00046047"/>
    </source>
</evidence>
<evidence type="ECO:0000256" key="7">
    <source>
        <dbReference type="ARBA" id="ARBA00042645"/>
    </source>
</evidence>
<evidence type="ECO:0000256" key="6">
    <source>
        <dbReference type="ARBA" id="ARBA00041520"/>
    </source>
</evidence>
<evidence type="ECO:0000313" key="13">
    <source>
        <dbReference type="EMBL" id="EMD83948.1"/>
    </source>
</evidence>
<dbReference type="PATRIC" id="fig|1234595.3.peg.920"/>
<dbReference type="SUPFAM" id="SSF53474">
    <property type="entry name" value="alpha/beta-Hydrolases"/>
    <property type="match status" value="1"/>
</dbReference>
<evidence type="ECO:0000256" key="5">
    <source>
        <dbReference type="ARBA" id="ARBA00039314"/>
    </source>
</evidence>
<dbReference type="GO" id="GO:0008474">
    <property type="term" value="F:palmitoyl-(protein) hydrolase activity"/>
    <property type="evidence" value="ECO:0007669"/>
    <property type="project" value="UniProtKB-EC"/>
</dbReference>
<evidence type="ECO:0000256" key="1">
    <source>
        <dbReference type="ARBA" id="ARBA00012423"/>
    </source>
</evidence>
<dbReference type="GO" id="GO:0102390">
    <property type="term" value="F:mycophenolic acid acyl-glucuronide esterase activity"/>
    <property type="evidence" value="ECO:0007669"/>
    <property type="project" value="UniProtKB-EC"/>
</dbReference>
<organism evidence="13 14">
    <name type="scientific">Pacificimonas flava</name>
    <dbReference type="NCBI Taxonomy" id="1234595"/>
    <lineage>
        <taxon>Bacteria</taxon>
        <taxon>Pseudomonadati</taxon>
        <taxon>Pseudomonadota</taxon>
        <taxon>Alphaproteobacteria</taxon>
        <taxon>Sphingomonadales</taxon>
        <taxon>Sphingosinicellaceae</taxon>
        <taxon>Pacificimonas</taxon>
    </lineage>
</organism>
<dbReference type="Proteomes" id="UP000011717">
    <property type="component" value="Unassembled WGS sequence"/>
</dbReference>
<evidence type="ECO:0000256" key="10">
    <source>
        <dbReference type="ARBA" id="ARBA00047409"/>
    </source>
</evidence>
<evidence type="ECO:0000313" key="14">
    <source>
        <dbReference type="Proteomes" id="UP000011717"/>
    </source>
</evidence>
<sequence length="258" mass="27649">MTESPAPMPPPLAFSDRAGVRLAYRHRTGTGPTLVFLPGYMSDMEGGKAVALDTWAAETGRAMLRLDYAGCGASEGAFRDGTLESWRDDVVQLVESVVEGPVVLIGSSMGGWLMLLAALAMTPRIAGMVGIAAAPDFTGWGFSDEKRATLARGETLEEASEYSDEPYVTTAAFWRSGEANRLLGGPIPLTCPVRLLHGQADTDVPWRVSVDLAAALTGSDVTVTLVKNGDHRLSRKEDIDRLIRTVSELCKQLEPNSP</sequence>
<keyword evidence="3" id="KW-0809">Transit peptide</keyword>
<accession>M2U7H4</accession>
<reference evidence="13 14" key="1">
    <citation type="journal article" date="2013" name="Genome Announc.">
        <title>Draft Genome Sequence of Strain JLT2015T, Belonging to the Family Sphingomonadaceae of the Alphaproteobacteria.</title>
        <authorList>
            <person name="Tang K."/>
            <person name="Liu K."/>
            <person name="Li S."/>
            <person name="Jiao N."/>
        </authorList>
    </citation>
    <scope>NUCLEOTIDE SEQUENCE [LARGE SCALE GENOMIC DNA]</scope>
    <source>
        <strain evidence="13 14">JLT2015</strain>
    </source>
</reference>
<comment type="catalytic activity">
    <reaction evidence="10">
        <text>S-hexadecanoyl-L-cysteinyl-[protein] + H2O = L-cysteinyl-[protein] + hexadecanoate + H(+)</text>
        <dbReference type="Rhea" id="RHEA:19233"/>
        <dbReference type="Rhea" id="RHEA-COMP:10131"/>
        <dbReference type="Rhea" id="RHEA-COMP:11032"/>
        <dbReference type="ChEBI" id="CHEBI:7896"/>
        <dbReference type="ChEBI" id="CHEBI:15377"/>
        <dbReference type="ChEBI" id="CHEBI:15378"/>
        <dbReference type="ChEBI" id="CHEBI:29950"/>
        <dbReference type="ChEBI" id="CHEBI:74151"/>
        <dbReference type="EC" id="3.1.2.22"/>
    </reaction>
    <physiologicalReaction direction="left-to-right" evidence="10">
        <dbReference type="Rhea" id="RHEA:19234"/>
    </physiologicalReaction>
</comment>
<gene>
    <name evidence="13" type="ORF">C725_0920</name>
</gene>
<dbReference type="PANTHER" id="PTHR16138:SF7">
    <property type="entry name" value="PALMITOYL-PROTEIN THIOESTERASE ABHD10, MITOCHONDRIAL"/>
    <property type="match status" value="1"/>
</dbReference>
<comment type="catalytic activity">
    <reaction evidence="11">
        <text>mycophenolic acid O-acyl-beta-D-glucuronide + H2O = mycophenolate + D-glucuronate + H(+)</text>
        <dbReference type="Rhea" id="RHEA:34179"/>
        <dbReference type="ChEBI" id="CHEBI:15377"/>
        <dbReference type="ChEBI" id="CHEBI:15378"/>
        <dbReference type="ChEBI" id="CHEBI:58720"/>
        <dbReference type="ChEBI" id="CHEBI:62932"/>
        <dbReference type="ChEBI" id="CHEBI:66982"/>
        <dbReference type="EC" id="3.1.1.93"/>
    </reaction>
    <physiologicalReaction direction="left-to-right" evidence="11">
        <dbReference type="Rhea" id="RHEA:34180"/>
    </physiologicalReaction>
</comment>
<evidence type="ECO:0000256" key="3">
    <source>
        <dbReference type="ARBA" id="ARBA00022946"/>
    </source>
</evidence>
<dbReference type="AlphaFoldDB" id="M2U7H4"/>
<dbReference type="InterPro" id="IPR000073">
    <property type="entry name" value="AB_hydrolase_1"/>
</dbReference>
<protein>
    <recommendedName>
        <fullName evidence="5">Palmitoyl-protein thioesterase ABHD10, mitochondrial</fullName>
        <ecNumber evidence="4">3.1.1.93</ecNumber>
        <ecNumber evidence="1">3.1.2.22</ecNumber>
    </recommendedName>
    <alternativeName>
        <fullName evidence="7">Acyl-protein thioesterase ABHD10</fullName>
    </alternativeName>
    <alternativeName>
        <fullName evidence="8">Alpha/beta hydrolase domain-containing protein 10</fullName>
    </alternativeName>
    <alternativeName>
        <fullName evidence="6">Mycophenolic acid acyl-glucuronide esterase, mitochondrial</fullName>
    </alternativeName>
</protein>
<keyword evidence="14" id="KW-1185">Reference proteome</keyword>
<dbReference type="RefSeq" id="WP_008600445.1">
    <property type="nucleotide sequence ID" value="NZ_AMRV01000002.1"/>
</dbReference>